<evidence type="ECO:0000313" key="2">
    <source>
        <dbReference type="Proteomes" id="UP000238304"/>
    </source>
</evidence>
<gene>
    <name evidence="1" type="ORF">C4H11_07515</name>
</gene>
<evidence type="ECO:0000313" key="1">
    <source>
        <dbReference type="EMBL" id="AVM52803.1"/>
    </source>
</evidence>
<keyword evidence="2" id="KW-1185">Reference proteome</keyword>
<reference evidence="1 2" key="1">
    <citation type="submission" date="2018-02" db="EMBL/GenBank/DDBJ databases">
        <authorList>
            <person name="Holder M.E."/>
            <person name="Ajami N.J."/>
            <person name="Petrosino J.F."/>
        </authorList>
    </citation>
    <scope>NUCLEOTIDE SEQUENCE [LARGE SCALE GENOMIC DNA]</scope>
    <source>
        <strain evidence="1 2">ATCC 33285</strain>
    </source>
</reference>
<name>A0ABN5IJ09_9BACE</name>
<proteinExistence type="predicted"/>
<accession>A0ABN5IJ09</accession>
<dbReference type="Proteomes" id="UP000238304">
    <property type="component" value="Chromosome"/>
</dbReference>
<dbReference type="EMBL" id="CP027231">
    <property type="protein sequence ID" value="AVM52803.1"/>
    <property type="molecule type" value="Genomic_DNA"/>
</dbReference>
<protein>
    <submittedName>
        <fullName evidence="1">Uncharacterized protein</fullName>
    </submittedName>
</protein>
<sequence>MFGDCLFNDMADFQLQAKIRNLFDKREFMSDFYHEAPLTGAFQGRRGTYAGHKPLTNLSEKPFRAEGMTGLAAAEFPFGYGAASSPRPRTRRSP</sequence>
<organism evidence="1 2">
    <name type="scientific">Bacteroides zoogleoformans</name>
    <dbReference type="NCBI Taxonomy" id="28119"/>
    <lineage>
        <taxon>Bacteria</taxon>
        <taxon>Pseudomonadati</taxon>
        <taxon>Bacteroidota</taxon>
        <taxon>Bacteroidia</taxon>
        <taxon>Bacteroidales</taxon>
        <taxon>Bacteroidaceae</taxon>
        <taxon>Bacteroides</taxon>
    </lineage>
</organism>